<dbReference type="EMBL" id="NCKW01004331">
    <property type="protein sequence ID" value="POM74860.1"/>
    <property type="molecule type" value="Genomic_DNA"/>
</dbReference>
<feature type="non-terminal residue" evidence="2">
    <location>
        <position position="1"/>
    </location>
</feature>
<gene>
    <name evidence="2" type="ORF">PHPALM_8116</name>
</gene>
<comment type="caution">
    <text evidence="2">The sequence shown here is derived from an EMBL/GenBank/DDBJ whole genome shotgun (WGS) entry which is preliminary data.</text>
</comment>
<evidence type="ECO:0000313" key="2">
    <source>
        <dbReference type="EMBL" id="POM74860.1"/>
    </source>
</evidence>
<sequence>SFQCEVYVYVKKVEPPRRRRLKQMIDRTTTQSLQGEYAQNHRLDAGELAVPPVSKRKRSIGSEEDDEQHQTHQTLQGQNIDGGYYRTVRMVVNGAVVPVQVNVQDLLACFTSFQQHSSADVHEGME</sequence>
<dbReference type="AlphaFoldDB" id="A0A2P4YAP6"/>
<evidence type="ECO:0000256" key="1">
    <source>
        <dbReference type="SAM" id="MobiDB-lite"/>
    </source>
</evidence>
<proteinExistence type="predicted"/>
<dbReference type="Proteomes" id="UP000237271">
    <property type="component" value="Unassembled WGS sequence"/>
</dbReference>
<evidence type="ECO:0000313" key="3">
    <source>
        <dbReference type="Proteomes" id="UP000237271"/>
    </source>
</evidence>
<reference evidence="2 3" key="1">
    <citation type="journal article" date="2017" name="Genome Biol. Evol.">
        <title>Phytophthora megakarya and P. palmivora, closely related causal agents of cacao black pod rot, underwent increases in genome sizes and gene numbers by different mechanisms.</title>
        <authorList>
            <person name="Ali S.S."/>
            <person name="Shao J."/>
            <person name="Lary D.J."/>
            <person name="Kronmiller B."/>
            <person name="Shen D."/>
            <person name="Strem M.D."/>
            <person name="Amoako-Attah I."/>
            <person name="Akrofi A.Y."/>
            <person name="Begoude B.A."/>
            <person name="Ten Hoopen G.M."/>
            <person name="Coulibaly K."/>
            <person name="Kebe B.I."/>
            <person name="Melnick R.L."/>
            <person name="Guiltinan M.J."/>
            <person name="Tyler B.M."/>
            <person name="Meinhardt L.W."/>
            <person name="Bailey B.A."/>
        </authorList>
    </citation>
    <scope>NUCLEOTIDE SEQUENCE [LARGE SCALE GENOMIC DNA]</scope>
    <source>
        <strain evidence="3">sbr112.9</strain>
    </source>
</reference>
<keyword evidence="3" id="KW-1185">Reference proteome</keyword>
<accession>A0A2P4YAP6</accession>
<protein>
    <submittedName>
        <fullName evidence="2">Uncharacterized protein</fullName>
    </submittedName>
</protein>
<organism evidence="2 3">
    <name type="scientific">Phytophthora palmivora</name>
    <dbReference type="NCBI Taxonomy" id="4796"/>
    <lineage>
        <taxon>Eukaryota</taxon>
        <taxon>Sar</taxon>
        <taxon>Stramenopiles</taxon>
        <taxon>Oomycota</taxon>
        <taxon>Peronosporomycetes</taxon>
        <taxon>Peronosporales</taxon>
        <taxon>Peronosporaceae</taxon>
        <taxon>Phytophthora</taxon>
    </lineage>
</organism>
<name>A0A2P4YAP6_9STRA</name>
<feature type="region of interest" description="Disordered" evidence="1">
    <location>
        <begin position="48"/>
        <end position="79"/>
    </location>
</feature>